<evidence type="ECO:0000256" key="1">
    <source>
        <dbReference type="SAM" id="Phobius"/>
    </source>
</evidence>
<dbReference type="RefSeq" id="WP_114370192.1">
    <property type="nucleotide sequence ID" value="NZ_QPEX01000034.1"/>
</dbReference>
<proteinExistence type="predicted"/>
<evidence type="ECO:0008006" key="4">
    <source>
        <dbReference type="Google" id="ProtNLM"/>
    </source>
</evidence>
<accession>A0A368KN38</accession>
<dbReference type="Proteomes" id="UP000253562">
    <property type="component" value="Unassembled WGS sequence"/>
</dbReference>
<evidence type="ECO:0000313" key="2">
    <source>
        <dbReference type="EMBL" id="RCS44648.1"/>
    </source>
</evidence>
<evidence type="ECO:0000313" key="3">
    <source>
        <dbReference type="Proteomes" id="UP000253562"/>
    </source>
</evidence>
<dbReference type="OrthoDB" id="244933at2"/>
<dbReference type="EMBL" id="QPEX01000034">
    <property type="protein sequence ID" value="RCS44648.1"/>
    <property type="molecule type" value="Genomic_DNA"/>
</dbReference>
<keyword evidence="1" id="KW-0472">Membrane</keyword>
<keyword evidence="1" id="KW-0812">Transmembrane</keyword>
<gene>
    <name evidence="2" type="ORF">DTL42_17145</name>
</gene>
<feature type="transmembrane region" description="Helical" evidence="1">
    <location>
        <begin position="228"/>
        <end position="254"/>
    </location>
</feature>
<name>A0A368KN38_9BACT</name>
<keyword evidence="1" id="KW-1133">Transmembrane helix</keyword>
<protein>
    <recommendedName>
        <fullName evidence="4">YrhK domain-containing protein</fullName>
    </recommendedName>
</protein>
<reference evidence="2 3" key="1">
    <citation type="submission" date="2018-07" db="EMBL/GenBank/DDBJ databases">
        <title>Comparative genomes isolates from brazilian mangrove.</title>
        <authorList>
            <person name="De Araujo J.E."/>
            <person name="Taketani R.G."/>
            <person name="Silva M.C.P."/>
            <person name="Lourenco M.V."/>
            <person name="Oliveira V.M."/>
            <person name="Andreote F.D."/>
        </authorList>
    </citation>
    <scope>NUCLEOTIDE SEQUENCE [LARGE SCALE GENOMIC DNA]</scope>
    <source>
        <strain evidence="2 3">HEX PRIS-MGV</strain>
    </source>
</reference>
<organism evidence="2 3">
    <name type="scientific">Bremerella cremea</name>
    <dbReference type="NCBI Taxonomy" id="1031537"/>
    <lineage>
        <taxon>Bacteria</taxon>
        <taxon>Pseudomonadati</taxon>
        <taxon>Planctomycetota</taxon>
        <taxon>Planctomycetia</taxon>
        <taxon>Pirellulales</taxon>
        <taxon>Pirellulaceae</taxon>
        <taxon>Bremerella</taxon>
    </lineage>
</organism>
<feature type="transmembrane region" description="Helical" evidence="1">
    <location>
        <begin position="195"/>
        <end position="216"/>
    </location>
</feature>
<feature type="transmembrane region" description="Helical" evidence="1">
    <location>
        <begin position="260"/>
        <end position="284"/>
    </location>
</feature>
<dbReference type="AlphaFoldDB" id="A0A368KN38"/>
<feature type="transmembrane region" description="Helical" evidence="1">
    <location>
        <begin position="73"/>
        <end position="94"/>
    </location>
</feature>
<sequence length="289" mass="32022">MQQDRPVDQDECFQADGVGPFVSHRQVRLADGSVGDWLSRHHRKRLVLRKVQGAVHFVQLCLAQLWQPGQLNWWIGVTFAIGASLFILGSVLNLSPELAAAFSLSPNEVNAVYFLGSIPFTTAAYLQLFQAANADPAPGEATNDRRGWQVFGWKPHDIGWLSCALQFPGTVLFNFNTFDGLIPSLSWWQSELAVWLPNFVGSVLFLASGYLAFIEVTHRWWAWRPNDLSWWVVLANLAGCIGFMISALFAVVLPGGEIDWMATVATAFTLQGAIGFWIGSLLMLPEAAE</sequence>
<comment type="caution">
    <text evidence="2">The sequence shown here is derived from an EMBL/GenBank/DDBJ whole genome shotgun (WGS) entry which is preliminary data.</text>
</comment>